<dbReference type="EMBL" id="JAJJMA010191487">
    <property type="protein sequence ID" value="MCL7038521.1"/>
    <property type="molecule type" value="Genomic_DNA"/>
</dbReference>
<dbReference type="PANTHER" id="PTHR24223">
    <property type="entry name" value="ATP-BINDING CASSETTE SUB-FAMILY C"/>
    <property type="match status" value="1"/>
</dbReference>
<evidence type="ECO:0000256" key="4">
    <source>
        <dbReference type="ARBA" id="ARBA00022692"/>
    </source>
</evidence>
<feature type="transmembrane region" description="Helical" evidence="11">
    <location>
        <begin position="279"/>
        <end position="298"/>
    </location>
</feature>
<keyword evidence="9 11" id="KW-1133">Transmembrane helix</keyword>
<feature type="transmembrane region" description="Helical" evidence="11">
    <location>
        <begin position="367"/>
        <end position="385"/>
    </location>
</feature>
<name>A0AA41SLL7_PAPNU</name>
<sequence>MSPISWNSWIRLTSFWYRTRFNTLYFLNYNFCHHVMKDGEIVQAGKYDELIADPYSELVKQMTAHSQSLSQVRKPKDVGVLSCPLTCAPHEMTIQTENVEEIRDDQHANVNISGISNDEVMESGSVKWKVYSTFVTAAYKGALVPVILLCQVLFQGLQMGSNYWIAWATEEANISREKLIWVFVLLSGLSSFFIFGRAVLLATISIETSQRLFLGMINSVFRAPISFFDSTPSSRILNRSSTDQSTVDTDIPYRLAGLAFALIQLFSIIILMSQIAWQVFLFFAAILVISAWYQAYYITTARELARMVGVRKSPILHHFSESIAGSTSIRCFNQQERFLTKIRSTVDDYSRVVFHNSVTMEWLCVRINFLFNFVFFLVLIILVSLPRGSIDPSKIFYIPKFF</sequence>
<feature type="transmembrane region" description="Helical" evidence="11">
    <location>
        <begin position="130"/>
        <end position="154"/>
    </location>
</feature>
<dbReference type="AlphaFoldDB" id="A0AA41SLL7"/>
<reference evidence="13" key="1">
    <citation type="submission" date="2022-03" db="EMBL/GenBank/DDBJ databases">
        <title>A functionally conserved STORR gene fusion in Papaver species that diverged 16.8 million years ago.</title>
        <authorList>
            <person name="Catania T."/>
        </authorList>
    </citation>
    <scope>NUCLEOTIDE SEQUENCE</scope>
    <source>
        <strain evidence="13">S-191538</strain>
    </source>
</reference>
<dbReference type="Pfam" id="PF00664">
    <property type="entry name" value="ABC_membrane"/>
    <property type="match status" value="1"/>
</dbReference>
<evidence type="ECO:0000256" key="9">
    <source>
        <dbReference type="ARBA" id="ARBA00022989"/>
    </source>
</evidence>
<dbReference type="Proteomes" id="UP001177140">
    <property type="component" value="Unassembled WGS sequence"/>
</dbReference>
<dbReference type="InterPro" id="IPR044726">
    <property type="entry name" value="ABCC_6TM_D2"/>
</dbReference>
<keyword evidence="5" id="KW-0677">Repeat</keyword>
<comment type="similarity">
    <text evidence="2">Belongs to the ABC transporter superfamily. ABCC family. Conjugate transporter (TC 3.A.1.208) subfamily.</text>
</comment>
<dbReference type="SUPFAM" id="SSF90123">
    <property type="entry name" value="ABC transporter transmembrane region"/>
    <property type="match status" value="1"/>
</dbReference>
<evidence type="ECO:0000256" key="6">
    <source>
        <dbReference type="ARBA" id="ARBA00022741"/>
    </source>
</evidence>
<keyword evidence="8" id="KW-1278">Translocase</keyword>
<dbReference type="FunFam" id="1.20.1560.10:FF:000002">
    <property type="entry name" value="ABC transporter C family member 5"/>
    <property type="match status" value="1"/>
</dbReference>
<dbReference type="Gene3D" id="1.20.1560.10">
    <property type="entry name" value="ABC transporter type 1, transmembrane domain"/>
    <property type="match status" value="1"/>
</dbReference>
<dbReference type="GO" id="GO:0005524">
    <property type="term" value="F:ATP binding"/>
    <property type="evidence" value="ECO:0007669"/>
    <property type="project" value="UniProtKB-KW"/>
</dbReference>
<dbReference type="InterPro" id="IPR036640">
    <property type="entry name" value="ABC1_TM_sf"/>
</dbReference>
<feature type="domain" description="ABC transmembrane type-1" evidence="12">
    <location>
        <begin position="146"/>
        <end position="396"/>
    </location>
</feature>
<keyword evidence="3" id="KW-0813">Transport</keyword>
<dbReference type="GO" id="GO:0140359">
    <property type="term" value="F:ABC-type transporter activity"/>
    <property type="evidence" value="ECO:0007669"/>
    <property type="project" value="InterPro"/>
</dbReference>
<evidence type="ECO:0000313" key="14">
    <source>
        <dbReference type="Proteomes" id="UP001177140"/>
    </source>
</evidence>
<evidence type="ECO:0000259" key="12">
    <source>
        <dbReference type="PROSITE" id="PS50929"/>
    </source>
</evidence>
<comment type="caution">
    <text evidence="13">The sequence shown here is derived from an EMBL/GenBank/DDBJ whole genome shotgun (WGS) entry which is preliminary data.</text>
</comment>
<dbReference type="InterPro" id="IPR011527">
    <property type="entry name" value="ABC1_TM_dom"/>
</dbReference>
<dbReference type="CDD" id="cd18580">
    <property type="entry name" value="ABC_6TM_ABCC_D2"/>
    <property type="match status" value="1"/>
</dbReference>
<dbReference type="PANTHER" id="PTHR24223:SF222">
    <property type="entry name" value="OS01G0902100 PROTEIN"/>
    <property type="match status" value="1"/>
</dbReference>
<protein>
    <recommendedName>
        <fullName evidence="12">ABC transmembrane type-1 domain-containing protein</fullName>
    </recommendedName>
</protein>
<keyword evidence="6" id="KW-0547">Nucleotide-binding</keyword>
<evidence type="ECO:0000256" key="5">
    <source>
        <dbReference type="ARBA" id="ARBA00022737"/>
    </source>
</evidence>
<comment type="subcellular location">
    <subcellularLocation>
        <location evidence="1">Membrane</location>
        <topology evidence="1">Multi-pass membrane protein</topology>
    </subcellularLocation>
</comment>
<evidence type="ECO:0000256" key="3">
    <source>
        <dbReference type="ARBA" id="ARBA00022448"/>
    </source>
</evidence>
<evidence type="ECO:0000256" key="8">
    <source>
        <dbReference type="ARBA" id="ARBA00022967"/>
    </source>
</evidence>
<evidence type="ECO:0000256" key="1">
    <source>
        <dbReference type="ARBA" id="ARBA00004141"/>
    </source>
</evidence>
<evidence type="ECO:0000256" key="2">
    <source>
        <dbReference type="ARBA" id="ARBA00009726"/>
    </source>
</evidence>
<evidence type="ECO:0000256" key="11">
    <source>
        <dbReference type="SAM" id="Phobius"/>
    </source>
</evidence>
<dbReference type="PROSITE" id="PS50929">
    <property type="entry name" value="ABC_TM1F"/>
    <property type="match status" value="1"/>
</dbReference>
<feature type="transmembrane region" description="Helical" evidence="11">
    <location>
        <begin position="179"/>
        <end position="200"/>
    </location>
</feature>
<keyword evidence="10 11" id="KW-0472">Membrane</keyword>
<keyword evidence="4 11" id="KW-0812">Transmembrane</keyword>
<proteinExistence type="inferred from homology"/>
<accession>A0AA41SLL7</accession>
<feature type="transmembrane region" description="Helical" evidence="11">
    <location>
        <begin position="251"/>
        <end position="272"/>
    </location>
</feature>
<gene>
    <name evidence="13" type="ORF">MKW94_007376</name>
</gene>
<evidence type="ECO:0000256" key="10">
    <source>
        <dbReference type="ARBA" id="ARBA00023136"/>
    </source>
</evidence>
<evidence type="ECO:0000256" key="7">
    <source>
        <dbReference type="ARBA" id="ARBA00022840"/>
    </source>
</evidence>
<evidence type="ECO:0000313" key="13">
    <source>
        <dbReference type="EMBL" id="MCL7038521.1"/>
    </source>
</evidence>
<dbReference type="InterPro" id="IPR050173">
    <property type="entry name" value="ABC_transporter_C-like"/>
</dbReference>
<keyword evidence="7" id="KW-0067">ATP-binding</keyword>
<organism evidence="13 14">
    <name type="scientific">Papaver nudicaule</name>
    <name type="common">Iceland poppy</name>
    <dbReference type="NCBI Taxonomy" id="74823"/>
    <lineage>
        <taxon>Eukaryota</taxon>
        <taxon>Viridiplantae</taxon>
        <taxon>Streptophyta</taxon>
        <taxon>Embryophyta</taxon>
        <taxon>Tracheophyta</taxon>
        <taxon>Spermatophyta</taxon>
        <taxon>Magnoliopsida</taxon>
        <taxon>Ranunculales</taxon>
        <taxon>Papaveraceae</taxon>
        <taxon>Papaveroideae</taxon>
        <taxon>Papaver</taxon>
    </lineage>
</organism>
<keyword evidence="14" id="KW-1185">Reference proteome</keyword>
<dbReference type="GO" id="GO:0016020">
    <property type="term" value="C:membrane"/>
    <property type="evidence" value="ECO:0007669"/>
    <property type="project" value="UniProtKB-SubCell"/>
</dbReference>